<dbReference type="InterPro" id="IPR039042">
    <property type="entry name" value="Alg13-like"/>
</dbReference>
<dbReference type="RefSeq" id="XP_013861036.1">
    <property type="nucleotide sequence ID" value="XM_014005582.1"/>
</dbReference>
<dbReference type="PANTHER" id="PTHR12867:SF6">
    <property type="entry name" value="N-ACETYLGLUCOSAMINYLDIPHOSPHODOLICHOL N-ACETYLGLUCOSAMINYLTRANSFERASE"/>
    <property type="match status" value="1"/>
</dbReference>
<evidence type="ECO:0000256" key="4">
    <source>
        <dbReference type="ARBA" id="ARBA00017468"/>
    </source>
</evidence>
<dbReference type="Gene3D" id="3.40.50.2000">
    <property type="entry name" value="Glycogen Phosphorylase B"/>
    <property type="match status" value="1"/>
</dbReference>
<dbReference type="Proteomes" id="UP000192220">
    <property type="component" value="Unplaced"/>
</dbReference>
<evidence type="ECO:0000256" key="3">
    <source>
        <dbReference type="ARBA" id="ARBA00012614"/>
    </source>
</evidence>
<evidence type="ECO:0000256" key="6">
    <source>
        <dbReference type="ARBA" id="ARBA00022679"/>
    </source>
</evidence>
<sequence>MVSNYRVPPTFEEGKPYESWKNEVNIWTRVTDLESKKQALAVALALSGRARDTAMEIPVDDLNKDTGAGSCLEALGAGKPLLVVVNDKLMNNHQLELARQLHTDHHLLYCTCSTLTETLRNMDLSVLQPFPPGQPKNFANFLDKALGLK</sequence>
<organism evidence="9 10">
    <name type="scientific">Austrofundulus limnaeus</name>
    <name type="common">Annual killifish</name>
    <dbReference type="NCBI Taxonomy" id="52670"/>
    <lineage>
        <taxon>Eukaryota</taxon>
        <taxon>Metazoa</taxon>
        <taxon>Chordata</taxon>
        <taxon>Craniata</taxon>
        <taxon>Vertebrata</taxon>
        <taxon>Euteleostomi</taxon>
        <taxon>Actinopterygii</taxon>
        <taxon>Neopterygii</taxon>
        <taxon>Teleostei</taxon>
        <taxon>Neoteleostei</taxon>
        <taxon>Acanthomorphata</taxon>
        <taxon>Ovalentaria</taxon>
        <taxon>Atherinomorphae</taxon>
        <taxon>Cyprinodontiformes</taxon>
        <taxon>Rivulidae</taxon>
        <taxon>Austrofundulus</taxon>
    </lineage>
</organism>
<keyword evidence="7" id="KW-0256">Endoplasmic reticulum</keyword>
<dbReference type="AlphaFoldDB" id="A0A2I4AZW6"/>
<evidence type="ECO:0000313" key="9">
    <source>
        <dbReference type="Proteomes" id="UP000192220"/>
    </source>
</evidence>
<evidence type="ECO:0000256" key="2">
    <source>
        <dbReference type="ARBA" id="ARBA00006962"/>
    </source>
</evidence>
<dbReference type="PANTHER" id="PTHR12867">
    <property type="entry name" value="GLYCOSYL TRANSFERASE-RELATED"/>
    <property type="match status" value="1"/>
</dbReference>
<keyword evidence="6 10" id="KW-0808">Transferase</keyword>
<dbReference type="OrthoDB" id="20273at2759"/>
<protein>
    <recommendedName>
        <fullName evidence="4">UDP-N-acetylglucosamine transferase subunit ALG13</fullName>
        <ecNumber evidence="3">2.4.1.141</ecNumber>
    </recommendedName>
</protein>
<dbReference type="GO" id="GO:0004577">
    <property type="term" value="F:N-acetylglucosaminyldiphosphodolichol N-acetylglucosaminyltransferase activity"/>
    <property type="evidence" value="ECO:0007669"/>
    <property type="project" value="UniProtKB-EC"/>
</dbReference>
<dbReference type="GO" id="GO:0006488">
    <property type="term" value="P:dolichol-linked oligosaccharide biosynthetic process"/>
    <property type="evidence" value="ECO:0007669"/>
    <property type="project" value="InterPro"/>
</dbReference>
<evidence type="ECO:0000256" key="7">
    <source>
        <dbReference type="ARBA" id="ARBA00022824"/>
    </source>
</evidence>
<keyword evidence="5" id="KW-0328">Glycosyltransferase</keyword>
<keyword evidence="9" id="KW-1185">Reference proteome</keyword>
<evidence type="ECO:0000256" key="1">
    <source>
        <dbReference type="ARBA" id="ARBA00004240"/>
    </source>
</evidence>
<gene>
    <name evidence="10" type="primary">zgc:92907</name>
</gene>
<reference evidence="10" key="1">
    <citation type="submission" date="2025-08" db="UniProtKB">
        <authorList>
            <consortium name="RefSeq"/>
        </authorList>
    </citation>
    <scope>IDENTIFICATION</scope>
    <source>
        <strain evidence="10">Quisiro</strain>
        <tissue evidence="10">Liver</tissue>
    </source>
</reference>
<evidence type="ECO:0000256" key="5">
    <source>
        <dbReference type="ARBA" id="ARBA00022676"/>
    </source>
</evidence>
<dbReference type="GO" id="GO:0005783">
    <property type="term" value="C:endoplasmic reticulum"/>
    <property type="evidence" value="ECO:0007669"/>
    <property type="project" value="UniProtKB-SubCell"/>
</dbReference>
<evidence type="ECO:0000259" key="8">
    <source>
        <dbReference type="Pfam" id="PF04101"/>
    </source>
</evidence>
<comment type="similarity">
    <text evidence="2">Belongs to the glycosyltransferase 28 family.</text>
</comment>
<name>A0A2I4AZW6_AUSLI</name>
<proteinExistence type="inferred from homology"/>
<dbReference type="InterPro" id="IPR007235">
    <property type="entry name" value="Glyco_trans_28_C"/>
</dbReference>
<dbReference type="EC" id="2.4.1.141" evidence="3"/>
<feature type="domain" description="Glycosyl transferase family 28 C-terminal" evidence="8">
    <location>
        <begin position="67"/>
        <end position="132"/>
    </location>
</feature>
<dbReference type="Pfam" id="PF04101">
    <property type="entry name" value="Glyco_tran_28_C"/>
    <property type="match status" value="1"/>
</dbReference>
<evidence type="ECO:0000313" key="10">
    <source>
        <dbReference type="RefSeq" id="XP_013861036.1"/>
    </source>
</evidence>
<accession>A0A2I4AZW6</accession>
<comment type="subcellular location">
    <subcellularLocation>
        <location evidence="1">Endoplasmic reticulum</location>
    </subcellularLocation>
</comment>